<dbReference type="Pfam" id="PF01227">
    <property type="entry name" value="GTP_cyclohydroI"/>
    <property type="match status" value="1"/>
</dbReference>
<dbReference type="HAMAP" id="MF_00223">
    <property type="entry name" value="FolE"/>
    <property type="match status" value="1"/>
</dbReference>
<dbReference type="InterPro" id="IPR018234">
    <property type="entry name" value="GTP_CycHdrlase_I_CS"/>
</dbReference>
<dbReference type="Gene3D" id="3.30.1130.10">
    <property type="match status" value="1"/>
</dbReference>
<evidence type="ECO:0000256" key="10">
    <source>
        <dbReference type="ARBA" id="ARBA00055676"/>
    </source>
</evidence>
<dbReference type="GO" id="GO:0003934">
    <property type="term" value="F:GTP cyclohydrolase I activity"/>
    <property type="evidence" value="ECO:0007669"/>
    <property type="project" value="UniProtKB-EC"/>
</dbReference>
<dbReference type="CDD" id="cd00642">
    <property type="entry name" value="GTP_cyclohydro1"/>
    <property type="match status" value="1"/>
</dbReference>
<comment type="caution">
    <text evidence="12">The sequence shown here is derived from an EMBL/GenBank/DDBJ whole genome shotgun (WGS) entry which is preliminary data.</text>
</comment>
<evidence type="ECO:0000256" key="7">
    <source>
        <dbReference type="ARBA" id="ARBA00022909"/>
    </source>
</evidence>
<keyword evidence="7" id="KW-0289">Folate biosynthesis</keyword>
<evidence type="ECO:0000256" key="2">
    <source>
        <dbReference type="ARBA" id="ARBA00008085"/>
    </source>
</evidence>
<dbReference type="GO" id="GO:0005737">
    <property type="term" value="C:cytoplasm"/>
    <property type="evidence" value="ECO:0007669"/>
    <property type="project" value="TreeGrafter"/>
</dbReference>
<dbReference type="InterPro" id="IPR043133">
    <property type="entry name" value="GTP-CH-I_C/QueF"/>
</dbReference>
<evidence type="ECO:0000256" key="3">
    <source>
        <dbReference type="ARBA" id="ARBA00012715"/>
    </source>
</evidence>
<comment type="similarity">
    <text evidence="2">Belongs to the GTP cyclohydrolase I family.</text>
</comment>
<dbReference type="PANTHER" id="PTHR11109">
    <property type="entry name" value="GTP CYCLOHYDROLASE I"/>
    <property type="match status" value="1"/>
</dbReference>
<evidence type="ECO:0000256" key="4">
    <source>
        <dbReference type="ARBA" id="ARBA00017272"/>
    </source>
</evidence>
<dbReference type="InterPro" id="IPR001474">
    <property type="entry name" value="GTP_CycHdrlase_I"/>
</dbReference>
<feature type="domain" description="GTP cyclohydrolase I" evidence="11">
    <location>
        <begin position="105"/>
        <end position="281"/>
    </location>
</feature>
<dbReference type="GO" id="GO:0005525">
    <property type="term" value="F:GTP binding"/>
    <property type="evidence" value="ECO:0007669"/>
    <property type="project" value="UniProtKB-KW"/>
</dbReference>
<dbReference type="NCBIfam" id="TIGR00063">
    <property type="entry name" value="folE"/>
    <property type="match status" value="1"/>
</dbReference>
<name>A0A9W8BDZ4_9FUNG</name>
<organism evidence="12 13">
    <name type="scientific">Dimargaris verticillata</name>
    <dbReference type="NCBI Taxonomy" id="2761393"/>
    <lineage>
        <taxon>Eukaryota</taxon>
        <taxon>Fungi</taxon>
        <taxon>Fungi incertae sedis</taxon>
        <taxon>Zoopagomycota</taxon>
        <taxon>Kickxellomycotina</taxon>
        <taxon>Dimargaritomycetes</taxon>
        <taxon>Dimargaritales</taxon>
        <taxon>Dimargaritaceae</taxon>
        <taxon>Dimargaris</taxon>
    </lineage>
</organism>
<dbReference type="AlphaFoldDB" id="A0A9W8BDZ4"/>
<sequence length="283" mass="31548">MTAPACIRLPGKPWELNGDANAHSDITPPATAVALPDSLDKFTYASQDQAPLQLITSQKKLDRASKRLPMPDAVDIDGLSWPSIGTKQRLDESPEEKEARVAKITGAVKTILECIGEDPARDGLLKTPNRYAQALMFFSKGYEVNLKEVVNDAVFDENHEEMVIVRDIDVYSLCEHHLVPFTGKISIGYIPNRRVVGLSKLARIAEMFSRRLQVQERLTKQIAVALEEILKPQGVAVVMEASHMCMVMRGVQKPGSSTITSYMLGTFREDPKTREEFLSLVRR</sequence>
<gene>
    <name evidence="12" type="ORF">H4R34_000084</name>
</gene>
<dbReference type="GO" id="GO:0046654">
    <property type="term" value="P:tetrahydrofolate biosynthetic process"/>
    <property type="evidence" value="ECO:0007669"/>
    <property type="project" value="InterPro"/>
</dbReference>
<evidence type="ECO:0000256" key="8">
    <source>
        <dbReference type="ARBA" id="ARBA00023134"/>
    </source>
</evidence>
<dbReference type="FunFam" id="3.30.1130.10:FF:000012">
    <property type="entry name" value="GTP cyclohydrolase 1"/>
    <property type="match status" value="1"/>
</dbReference>
<comment type="pathway">
    <text evidence="1">Cofactor biosynthesis; 7,8-dihydroneopterin triphosphate biosynthesis; 7,8-dihydroneopterin triphosphate from GTP: step 1/1.</text>
</comment>
<dbReference type="FunFam" id="1.10.286.10:FF:000003">
    <property type="entry name" value="GTP cyclohydrolase 1"/>
    <property type="match status" value="1"/>
</dbReference>
<protein>
    <recommendedName>
        <fullName evidence="4">GTP cyclohydrolase 1</fullName>
        <ecNumber evidence="3">3.5.4.16</ecNumber>
    </recommendedName>
    <alternativeName>
        <fullName evidence="9">GTP cyclohydrolase I</fullName>
    </alternativeName>
</protein>
<dbReference type="PROSITE" id="PS00859">
    <property type="entry name" value="GTP_CYCLOHYDROL_1_1"/>
    <property type="match status" value="1"/>
</dbReference>
<dbReference type="NCBIfam" id="NF006825">
    <property type="entry name" value="PRK09347.1-2"/>
    <property type="match status" value="1"/>
</dbReference>
<keyword evidence="8" id="KW-0342">GTP-binding</keyword>
<dbReference type="OrthoDB" id="4966at2759"/>
<dbReference type="PANTHER" id="PTHR11109:SF7">
    <property type="entry name" value="GTP CYCLOHYDROLASE 1"/>
    <property type="match status" value="1"/>
</dbReference>
<evidence type="ECO:0000256" key="6">
    <source>
        <dbReference type="ARBA" id="ARBA00022801"/>
    </source>
</evidence>
<evidence type="ECO:0000256" key="9">
    <source>
        <dbReference type="ARBA" id="ARBA00030854"/>
    </source>
</evidence>
<reference evidence="12" key="1">
    <citation type="submission" date="2022-07" db="EMBL/GenBank/DDBJ databases">
        <title>Phylogenomic reconstructions and comparative analyses of Kickxellomycotina fungi.</title>
        <authorList>
            <person name="Reynolds N.K."/>
            <person name="Stajich J.E."/>
            <person name="Barry K."/>
            <person name="Grigoriev I.V."/>
            <person name="Crous P."/>
            <person name="Smith M.E."/>
        </authorList>
    </citation>
    <scope>NUCLEOTIDE SEQUENCE</scope>
    <source>
        <strain evidence="12">RSA 567</strain>
    </source>
</reference>
<dbReference type="EMBL" id="JANBQB010000002">
    <property type="protein sequence ID" value="KAJ1985264.1"/>
    <property type="molecule type" value="Genomic_DNA"/>
</dbReference>
<dbReference type="EC" id="3.5.4.16" evidence="3"/>
<evidence type="ECO:0000313" key="13">
    <source>
        <dbReference type="Proteomes" id="UP001151582"/>
    </source>
</evidence>
<evidence type="ECO:0000313" key="12">
    <source>
        <dbReference type="EMBL" id="KAJ1985264.1"/>
    </source>
</evidence>
<dbReference type="SUPFAM" id="SSF55620">
    <property type="entry name" value="Tetrahydrobiopterin biosynthesis enzymes-like"/>
    <property type="match status" value="1"/>
</dbReference>
<dbReference type="GO" id="GO:0046656">
    <property type="term" value="P:folic acid biosynthetic process"/>
    <property type="evidence" value="ECO:0007669"/>
    <property type="project" value="UniProtKB-KW"/>
</dbReference>
<dbReference type="Proteomes" id="UP001151582">
    <property type="component" value="Unassembled WGS sequence"/>
</dbReference>
<dbReference type="InterPro" id="IPR043134">
    <property type="entry name" value="GTP-CH-I_N"/>
</dbReference>
<dbReference type="PROSITE" id="PS00860">
    <property type="entry name" value="GTP_CYCLOHYDROL_1_2"/>
    <property type="match status" value="1"/>
</dbReference>
<dbReference type="GO" id="GO:0006729">
    <property type="term" value="P:tetrahydrobiopterin biosynthetic process"/>
    <property type="evidence" value="ECO:0007669"/>
    <property type="project" value="TreeGrafter"/>
</dbReference>
<comment type="function">
    <text evidence="10">GTP cyclohydrolase 1 is the first enzyme in the biosynthetic pathway leading to folic acid.</text>
</comment>
<evidence type="ECO:0000256" key="1">
    <source>
        <dbReference type="ARBA" id="ARBA00005080"/>
    </source>
</evidence>
<keyword evidence="6" id="KW-0378">Hydrolase</keyword>
<evidence type="ECO:0000256" key="5">
    <source>
        <dbReference type="ARBA" id="ARBA00022741"/>
    </source>
</evidence>
<dbReference type="NCBIfam" id="NF006826">
    <property type="entry name" value="PRK09347.1-3"/>
    <property type="match status" value="1"/>
</dbReference>
<evidence type="ECO:0000259" key="11">
    <source>
        <dbReference type="Pfam" id="PF01227"/>
    </source>
</evidence>
<proteinExistence type="inferred from homology"/>
<keyword evidence="13" id="KW-1185">Reference proteome</keyword>
<dbReference type="InterPro" id="IPR020602">
    <property type="entry name" value="GTP_CycHdrlase_I_dom"/>
</dbReference>
<dbReference type="GO" id="GO:0008270">
    <property type="term" value="F:zinc ion binding"/>
    <property type="evidence" value="ECO:0007669"/>
    <property type="project" value="TreeGrafter"/>
</dbReference>
<accession>A0A9W8BDZ4</accession>
<keyword evidence="5" id="KW-0547">Nucleotide-binding</keyword>
<dbReference type="Gene3D" id="1.10.286.10">
    <property type="match status" value="1"/>
</dbReference>